<evidence type="ECO:0000313" key="3">
    <source>
        <dbReference type="Proteomes" id="UP000287416"/>
    </source>
</evidence>
<accession>A0A3T0IH77</accession>
<keyword evidence="3" id="KW-1185">Reference proteome</keyword>
<dbReference type="Proteomes" id="UP000287416">
    <property type="component" value="Segment"/>
</dbReference>
<keyword evidence="1" id="KW-0812">Transmembrane</keyword>
<dbReference type="KEGG" id="vg:55811613"/>
<proteinExistence type="predicted"/>
<organism evidence="2 3">
    <name type="scientific">Acinetobacter phage AbTZA1</name>
    <dbReference type="NCBI Taxonomy" id="2500827"/>
    <lineage>
        <taxon>Viruses</taxon>
        <taxon>Duplodnaviria</taxon>
        <taxon>Heunggongvirae</taxon>
        <taxon>Uroviricota</taxon>
        <taxon>Caudoviricetes</taxon>
        <taxon>Pantevenvirales</taxon>
        <taxon>Straboviridae</taxon>
        <taxon>Twarogvirinae</taxon>
        <taxon>Hadassahvirus</taxon>
        <taxon>Hadassahvirus azbtza1</taxon>
    </lineage>
</organism>
<feature type="transmembrane region" description="Helical" evidence="1">
    <location>
        <begin position="6"/>
        <end position="28"/>
    </location>
</feature>
<name>A0A3T0IH77_9CAUD</name>
<reference evidence="2 3" key="1">
    <citation type="submission" date="2018-12" db="EMBL/GenBank/DDBJ databases">
        <title>Successful treatment of antibiotic resistant microbial bone infection with bacteriophages.</title>
        <authorList>
            <person name="Nir-Paz R."/>
            <person name="Gelman D."/>
            <person name="Khouri A."/>
            <person name="Sisson B.M."/>
            <person name="Fackler J."/>
            <person name="Oren S.A."/>
            <person name="Khalifa L."/>
            <person name="Rimon A."/>
            <person name="Glazer S.C."/>
            <person name="Moses A.E."/>
            <person name="Yoram W."/>
            <person name="Schooley R.T."/>
            <person name="Hazan R."/>
        </authorList>
    </citation>
    <scope>NUCLEOTIDE SEQUENCE [LARGE SCALE GENOMIC DNA]</scope>
</reference>
<sequence>MSANKAEFIATIIIAVIILAIASVWSMASEYISCKSYESNTGRTVKYSLITGCYVKTDKDNWVPREEMTKSAVVESK</sequence>
<evidence type="ECO:0000313" key="2">
    <source>
        <dbReference type="EMBL" id="AZU98741.1"/>
    </source>
</evidence>
<dbReference type="EMBL" id="MK278860">
    <property type="protein sequence ID" value="AZU98741.1"/>
    <property type="molecule type" value="Genomic_DNA"/>
</dbReference>
<keyword evidence="1" id="KW-0472">Membrane</keyword>
<evidence type="ECO:0000256" key="1">
    <source>
        <dbReference type="SAM" id="Phobius"/>
    </source>
</evidence>
<protein>
    <submittedName>
        <fullName evidence="2">Uncharacterized protein</fullName>
    </submittedName>
</protein>
<keyword evidence="1" id="KW-1133">Transmembrane helix</keyword>
<dbReference type="RefSeq" id="YP_009882317.1">
    <property type="nucleotide sequence ID" value="NC_049445.1"/>
</dbReference>
<dbReference type="GeneID" id="55811613"/>